<dbReference type="GO" id="GO:0005634">
    <property type="term" value="C:nucleus"/>
    <property type="evidence" value="ECO:0007669"/>
    <property type="project" value="TreeGrafter"/>
</dbReference>
<keyword evidence="5" id="KW-1185">Reference proteome</keyword>
<name>A0AAD5Q9W1_PYTIN</name>
<dbReference type="EMBL" id="JAKCXM010000182">
    <property type="protein sequence ID" value="KAJ0399463.1"/>
    <property type="molecule type" value="Genomic_DNA"/>
</dbReference>
<dbReference type="Pfam" id="PF00443">
    <property type="entry name" value="UCH"/>
    <property type="match status" value="1"/>
</dbReference>
<gene>
    <name evidence="4" type="ORF">P43SY_009127</name>
</gene>
<dbReference type="GO" id="GO:0005829">
    <property type="term" value="C:cytosol"/>
    <property type="evidence" value="ECO:0007669"/>
    <property type="project" value="TreeGrafter"/>
</dbReference>
<dbReference type="PROSITE" id="PS51498">
    <property type="entry name" value="MABP"/>
    <property type="match status" value="1"/>
</dbReference>
<dbReference type="Gene3D" id="2.100.10.50">
    <property type="match status" value="1"/>
</dbReference>
<dbReference type="SUPFAM" id="SSF54001">
    <property type="entry name" value="Cysteine proteinases"/>
    <property type="match status" value="1"/>
</dbReference>
<reference evidence="4" key="1">
    <citation type="submission" date="2021-12" db="EMBL/GenBank/DDBJ databases">
        <title>Prjna785345.</title>
        <authorList>
            <person name="Rujirawat T."/>
            <person name="Krajaejun T."/>
        </authorList>
    </citation>
    <scope>NUCLEOTIDE SEQUENCE</scope>
    <source>
        <strain evidence="4">Pi057C3</strain>
    </source>
</reference>
<dbReference type="InterPro" id="IPR050164">
    <property type="entry name" value="Peptidase_C19"/>
</dbReference>
<proteinExistence type="predicted"/>
<evidence type="ECO:0000259" key="2">
    <source>
        <dbReference type="PROSITE" id="PS50235"/>
    </source>
</evidence>
<feature type="compositionally biased region" description="Low complexity" evidence="1">
    <location>
        <begin position="1110"/>
        <end position="1131"/>
    </location>
</feature>
<organism evidence="4 5">
    <name type="scientific">Pythium insidiosum</name>
    <name type="common">Pythiosis disease agent</name>
    <dbReference type="NCBI Taxonomy" id="114742"/>
    <lineage>
        <taxon>Eukaryota</taxon>
        <taxon>Sar</taxon>
        <taxon>Stramenopiles</taxon>
        <taxon>Oomycota</taxon>
        <taxon>Peronosporomycetes</taxon>
        <taxon>Pythiales</taxon>
        <taxon>Pythiaceae</taxon>
        <taxon>Pythium</taxon>
    </lineage>
</organism>
<protein>
    <recommendedName>
        <fullName evidence="6">USP domain-containing protein</fullName>
    </recommendedName>
</protein>
<dbReference type="GO" id="GO:0004843">
    <property type="term" value="F:cysteine-type deubiquitinase activity"/>
    <property type="evidence" value="ECO:0007669"/>
    <property type="project" value="InterPro"/>
</dbReference>
<dbReference type="InterPro" id="IPR038765">
    <property type="entry name" value="Papain-like_cys_pep_sf"/>
</dbReference>
<dbReference type="AlphaFoldDB" id="A0AAD5Q9W1"/>
<dbReference type="PROSITE" id="PS50235">
    <property type="entry name" value="USP_3"/>
    <property type="match status" value="1"/>
</dbReference>
<dbReference type="InterPro" id="IPR001394">
    <property type="entry name" value="Peptidase_C19_UCH"/>
</dbReference>
<evidence type="ECO:0000313" key="4">
    <source>
        <dbReference type="EMBL" id="KAJ0399463.1"/>
    </source>
</evidence>
<dbReference type="InterPro" id="IPR028889">
    <property type="entry name" value="USP"/>
</dbReference>
<feature type="region of interest" description="Disordered" evidence="1">
    <location>
        <begin position="1107"/>
        <end position="1139"/>
    </location>
</feature>
<accession>A0AAD5Q9W1</accession>
<dbReference type="PANTHER" id="PTHR24006">
    <property type="entry name" value="UBIQUITIN CARBOXYL-TERMINAL HYDROLASE"/>
    <property type="match status" value="1"/>
</dbReference>
<feature type="domain" description="MABP" evidence="3">
    <location>
        <begin position="489"/>
        <end position="640"/>
    </location>
</feature>
<evidence type="ECO:0000259" key="3">
    <source>
        <dbReference type="PROSITE" id="PS51498"/>
    </source>
</evidence>
<sequence length="1185" mass="130052">MATSTGNAVDVHLRALLRAAVALTENPSVAPVPEDSVAFWQLAPDDVLDDVGLWLATTPFSTLSSERLVAVLRAMLQFGALRLVATTFQGLKVAKRWDVLRDASPDLLCVAYAHIDERLMDAKDEELVAYTIATNEKTEIETLIATDDFPEPSASPIAMDIVPVPPPPRASIAPATPMETDDVVGTLNSDIDQRIEHTRLLYSAMLERAPRTDKVPLDASDATETVWETTAGRMTITFNSALVAPYIEGDYLERDGYVRGLAHLVNTADDPTKDGRWCLDGRYRKHSQSQENAMTLVWDRALTRFDGRWFRGDGAGEWKCVAAPLVKDFRGLAVNQTSAPPFFSGLINMKLNLTNVCYQNSFLQTLFATQEFRRLILSRSTPHELSDDVLRAVRDLFARLMASQRPQLDSHALQRCLPPTFQAGRQQDTSDFAHFMMDALAHQLPPPHGIADVFGGTQATLLTCKTCGKTSVNREYFWEMLLNMIDLRYTPITAIVAVSGASPDIALPSGFERLNNDLNKDRQSGAPYVYLCVRRSPEGSHSELPITDLVVKAVPLSEPKPVVDGYERVELDLNLGGVAPAGQAKKQVYLFYSRDPSGSPITDLQIVYGSEPVPDGFKAIRVDLNQGDGTKVFLCYRCDMPITDLRLVTTGIPGYKMIDHVLSRSSSSDTAEKPYLAYKVGGSEACLTDLQLVNSVRASQLESEGWQRVGSPERDGATMSESVLMTRRGHGNPIVAIDVFRAPRQVPRYNDYEVIDLYGQSGLPRQATSGAAIKGDWMAGDDVDRAKKSVRIHSISDPVAEALVVKGGFDDKGEISAVAIAAAPLWTQSATREENTVHPRRVLRVTGYWKSPKTNQAQLFDVELRPSATEDDTPGSYVLDGTVGDGKGRAISVRGTQTSRQVRVKWPISELFVIRGDERVPEGASADSVPAGFTKIQHTPLGMEANLNQGTNGVAIHVCVAKGDPREIAMPLDDPLNGEYEVTATAAPGATGSAPMQSIFGRFLRLAVMERVGSEEGVRDGELDNPVVEGARIVEGKFGTVFHGYLPGMLRGTLYTSKQRKARILTGVWMSDETNASSMVDFVPPSYPFEWTINDVGNEANGWWCGPDEASPSLAQTPPATSSSSVSPNAAKTHESKAQRPWKLMKDDYVRIAFKKDYVAPPKHLILTLKRMYYDWAQQKTRKSA</sequence>
<evidence type="ECO:0000256" key="1">
    <source>
        <dbReference type="SAM" id="MobiDB-lite"/>
    </source>
</evidence>
<dbReference type="Proteomes" id="UP001209570">
    <property type="component" value="Unassembled WGS sequence"/>
</dbReference>
<feature type="domain" description="USP" evidence="2">
    <location>
        <begin position="344"/>
        <end position="808"/>
    </location>
</feature>
<dbReference type="InterPro" id="IPR023341">
    <property type="entry name" value="MABP"/>
</dbReference>
<comment type="caution">
    <text evidence="4">The sequence shown here is derived from an EMBL/GenBank/DDBJ whole genome shotgun (WGS) entry which is preliminary data.</text>
</comment>
<dbReference type="GO" id="GO:0016579">
    <property type="term" value="P:protein deubiquitination"/>
    <property type="evidence" value="ECO:0007669"/>
    <property type="project" value="InterPro"/>
</dbReference>
<evidence type="ECO:0008006" key="6">
    <source>
        <dbReference type="Google" id="ProtNLM"/>
    </source>
</evidence>
<dbReference type="Gene3D" id="3.90.70.10">
    <property type="entry name" value="Cysteine proteinases"/>
    <property type="match status" value="1"/>
</dbReference>
<evidence type="ECO:0000313" key="5">
    <source>
        <dbReference type="Proteomes" id="UP001209570"/>
    </source>
</evidence>